<sequence length="312" mass="34096">MAHVRERAAEGPTFIAAETLFAMRHIVRNVPERLLNPTGRPGGYIGRKRGNGLEIVDVRLFSDGDDNRHIDAAATARTAKTHVRTFRDERDRTALLIADFRATMLWGTRTRLRSVAAAGALALAGWRVVEGGGRIALMAQGCDGNVYLPPRSRERAMAALTATLERSHQASIDALQAGGSDEATLEAMLEQAIARSSSGTTIVLASSLDETGDRFDQLLVAARRRFDIVVLLVRDPFETAPPQGAYPYLVIGEDPSASMRWAFVARRDEARADERIDRLRSAGIDVRVIETNATWTDMATALETVDGSRSAR</sequence>
<dbReference type="PANTHER" id="PTHR33608:SF12">
    <property type="entry name" value="DUF58 DOMAIN-CONTAINING PROTEIN"/>
    <property type="match status" value="1"/>
</dbReference>
<reference evidence="2 3" key="1">
    <citation type="submission" date="2023-12" db="EMBL/GenBank/DDBJ databases">
        <title>Description of Novel Strain Fulvimarina sp. 2208YS6-2-32 isolated from Uroteuthis (Photololigo) edulis.</title>
        <authorList>
            <person name="Park J.-S."/>
        </authorList>
    </citation>
    <scope>NUCLEOTIDE SEQUENCE [LARGE SCALE GENOMIC DNA]</scope>
    <source>
        <strain evidence="2 3">2208YS6-2-32</strain>
    </source>
</reference>
<dbReference type="Proteomes" id="UP001294412">
    <property type="component" value="Unassembled WGS sequence"/>
</dbReference>
<dbReference type="EMBL" id="JAXLPB010000004">
    <property type="protein sequence ID" value="MDY8110069.1"/>
    <property type="molecule type" value="Genomic_DNA"/>
</dbReference>
<evidence type="ECO:0000313" key="3">
    <source>
        <dbReference type="Proteomes" id="UP001294412"/>
    </source>
</evidence>
<organism evidence="2 3">
    <name type="scientific">Fulvimarina uroteuthidis</name>
    <dbReference type="NCBI Taxonomy" id="3098149"/>
    <lineage>
        <taxon>Bacteria</taxon>
        <taxon>Pseudomonadati</taxon>
        <taxon>Pseudomonadota</taxon>
        <taxon>Alphaproteobacteria</taxon>
        <taxon>Hyphomicrobiales</taxon>
        <taxon>Aurantimonadaceae</taxon>
        <taxon>Fulvimarina</taxon>
    </lineage>
</organism>
<comment type="caution">
    <text evidence="2">The sequence shown here is derived from an EMBL/GenBank/DDBJ whole genome shotgun (WGS) entry which is preliminary data.</text>
</comment>
<dbReference type="InterPro" id="IPR002881">
    <property type="entry name" value="DUF58"/>
</dbReference>
<dbReference type="Pfam" id="PF01882">
    <property type="entry name" value="DUF58"/>
    <property type="match status" value="1"/>
</dbReference>
<name>A0ABU5I3W3_9HYPH</name>
<dbReference type="PANTHER" id="PTHR33608">
    <property type="entry name" value="BLL2464 PROTEIN"/>
    <property type="match status" value="1"/>
</dbReference>
<evidence type="ECO:0000259" key="1">
    <source>
        <dbReference type="Pfam" id="PF01882"/>
    </source>
</evidence>
<evidence type="ECO:0000313" key="2">
    <source>
        <dbReference type="EMBL" id="MDY8110069.1"/>
    </source>
</evidence>
<dbReference type="RefSeq" id="WP_322187596.1">
    <property type="nucleotide sequence ID" value="NZ_JAXLPB010000004.1"/>
</dbReference>
<keyword evidence="3" id="KW-1185">Reference proteome</keyword>
<proteinExistence type="predicted"/>
<feature type="domain" description="DUF58" evidence="1">
    <location>
        <begin position="57"/>
        <end position="243"/>
    </location>
</feature>
<protein>
    <submittedName>
        <fullName evidence="2">DUF58 domain-containing protein</fullName>
    </submittedName>
</protein>
<gene>
    <name evidence="2" type="ORF">U0C82_13055</name>
</gene>
<accession>A0ABU5I3W3</accession>